<protein>
    <recommendedName>
        <fullName evidence="1">Peroxynitrite isomerase</fullName>
        <ecNumber evidence="1">5.99.-.-</ecNumber>
    </recommendedName>
    <alternativeName>
        <fullName evidence="1">Ferric nitrobindin</fullName>
        <shortName evidence="1">Nb(III)</shortName>
    </alternativeName>
</protein>
<dbReference type="Pfam" id="PF08768">
    <property type="entry name" value="THAP4_heme-bd"/>
    <property type="match status" value="1"/>
</dbReference>
<dbReference type="EMBL" id="JACBZP010000001">
    <property type="protein sequence ID" value="NYI66033.1"/>
    <property type="molecule type" value="Genomic_DNA"/>
</dbReference>
<proteinExistence type="inferred from homology"/>
<feature type="binding site" description="axial binding residue" evidence="1">
    <location>
        <position position="191"/>
    </location>
    <ligand>
        <name>heme b</name>
        <dbReference type="ChEBI" id="CHEBI:60344"/>
    </ligand>
    <ligandPart>
        <name>Fe</name>
        <dbReference type="ChEBI" id="CHEBI:18248"/>
    </ligandPart>
</feature>
<sequence length="205" mass="22022">MPIEIDASLAPELVPLAWLVGSWEGVGVLGYPGSDERQFGQHIDFVAPHGVGYLHYTAHSWLLTDDGELSSRLTMETGFWQLSRPRGDEDAGPGMIPPSAESRYRTAESIEALRDENGDFGLDVSLVHPGGIVEQYIGTAKAAQIDLATDVVARSQSAKEYSAAKRLYGLVGGELMWAWDMAAGGHELASHASARLKKVDTAAAD</sequence>
<evidence type="ECO:0000259" key="2">
    <source>
        <dbReference type="Pfam" id="PF08768"/>
    </source>
</evidence>
<dbReference type="PANTHER" id="PTHR15854">
    <property type="entry name" value="THAP4 PROTEIN"/>
    <property type="match status" value="1"/>
</dbReference>
<dbReference type="SUPFAM" id="SSF50814">
    <property type="entry name" value="Lipocalins"/>
    <property type="match status" value="1"/>
</dbReference>
<dbReference type="CDD" id="cd07828">
    <property type="entry name" value="lipocalin_heme-bd-THAP4-like"/>
    <property type="match status" value="1"/>
</dbReference>
<feature type="binding site" evidence="1">
    <location>
        <position position="159"/>
    </location>
    <ligand>
        <name>heme b</name>
        <dbReference type="ChEBI" id="CHEBI:60344"/>
    </ligand>
</feature>
<dbReference type="GO" id="GO:0020037">
    <property type="term" value="F:heme binding"/>
    <property type="evidence" value="ECO:0007669"/>
    <property type="project" value="UniProtKB-UniRule"/>
</dbReference>
<comment type="similarity">
    <text evidence="1">Belongs to the nitrobindin family.</text>
</comment>
<keyword evidence="1" id="KW-0413">Isomerase</keyword>
<keyword evidence="1" id="KW-0479">Metal-binding</keyword>
<evidence type="ECO:0000256" key="1">
    <source>
        <dbReference type="HAMAP-Rule" id="MF_01297"/>
    </source>
</evidence>
<dbReference type="PANTHER" id="PTHR15854:SF4">
    <property type="entry name" value="PEROXYNITRITE ISOMERASE THAP4"/>
    <property type="match status" value="1"/>
</dbReference>
<name>A0A7Z0A9F8_9MICO</name>
<dbReference type="HAMAP" id="MF_01297">
    <property type="entry name" value="nitrobindin"/>
    <property type="match status" value="1"/>
</dbReference>
<comment type="pathway">
    <text evidence="1">Nitrogen metabolism.</text>
</comment>
<keyword evidence="1" id="KW-0408">Iron</keyword>
<comment type="catalytic activity">
    <reaction evidence="1">
        <text>peroxynitrite = nitrate</text>
        <dbReference type="Rhea" id="RHEA:63116"/>
        <dbReference type="ChEBI" id="CHEBI:17632"/>
        <dbReference type="ChEBI" id="CHEBI:25941"/>
    </reaction>
</comment>
<dbReference type="RefSeq" id="WP_179425136.1">
    <property type="nucleotide sequence ID" value="NZ_JACBZP010000001.1"/>
</dbReference>
<keyword evidence="1" id="KW-0349">Heme</keyword>
<comment type="caution">
    <text evidence="3">The sequence shown here is derived from an EMBL/GenBank/DDBJ whole genome shotgun (WGS) entry which is preliminary data.</text>
</comment>
<comment type="cofactor">
    <cofactor evidence="1">
        <name>heme b</name>
        <dbReference type="ChEBI" id="CHEBI:60344"/>
    </cofactor>
    <text evidence="1">Binds 1 heme b group per subunit, that coordinates a highly solvent-exposed Fe(III) atom.</text>
</comment>
<reference evidence="3 4" key="1">
    <citation type="submission" date="2020-07" db="EMBL/GenBank/DDBJ databases">
        <title>Sequencing the genomes of 1000 actinobacteria strains.</title>
        <authorList>
            <person name="Klenk H.-P."/>
        </authorList>
    </citation>
    <scope>NUCLEOTIDE SEQUENCE [LARGE SCALE GENOMIC DNA]</scope>
    <source>
        <strain evidence="3 4">DSM 26341</strain>
    </source>
</reference>
<comment type="caution">
    <text evidence="1">Lacks conserved residue(s) required for the propagation of feature annotation.</text>
</comment>
<comment type="domain">
    <text evidence="1">Forms a 10-stranded antiparallel beta-barrel structure able to accommodate a hydrophobic ligand in its interior. In fact, this fold hosts the heme group, which is located in a wide surface cleft.</text>
</comment>
<dbReference type="GO" id="GO:0046872">
    <property type="term" value="F:metal ion binding"/>
    <property type="evidence" value="ECO:0007669"/>
    <property type="project" value="UniProtKB-KW"/>
</dbReference>
<dbReference type="Proteomes" id="UP000539111">
    <property type="component" value="Unassembled WGS sequence"/>
</dbReference>
<feature type="domain" description="THAP4-like heme-binding" evidence="2">
    <location>
        <begin position="12"/>
        <end position="198"/>
    </location>
</feature>
<gene>
    <name evidence="3" type="ORF">BJY26_000339</name>
</gene>
<organism evidence="3 4">
    <name type="scientific">Spelaeicoccus albus</name>
    <dbReference type="NCBI Taxonomy" id="1280376"/>
    <lineage>
        <taxon>Bacteria</taxon>
        <taxon>Bacillati</taxon>
        <taxon>Actinomycetota</taxon>
        <taxon>Actinomycetes</taxon>
        <taxon>Micrococcales</taxon>
        <taxon>Brevibacteriaceae</taxon>
        <taxon>Spelaeicoccus</taxon>
    </lineage>
</organism>
<accession>A0A7Z0A9F8</accession>
<evidence type="ECO:0000313" key="4">
    <source>
        <dbReference type="Proteomes" id="UP000539111"/>
    </source>
</evidence>
<keyword evidence="4" id="KW-1185">Reference proteome</keyword>
<evidence type="ECO:0000313" key="3">
    <source>
        <dbReference type="EMBL" id="NYI66033.1"/>
    </source>
</evidence>
<dbReference type="GO" id="GO:0062213">
    <property type="term" value="F:peroxynitrite isomerase activity"/>
    <property type="evidence" value="ECO:0007669"/>
    <property type="project" value="UniProtKB-UniRule"/>
</dbReference>
<dbReference type="InterPro" id="IPR045165">
    <property type="entry name" value="Nitrobindin"/>
</dbReference>
<feature type="short sequence motif" description="GXWXGXG" evidence="1">
    <location>
        <begin position="21"/>
        <end position="27"/>
    </location>
</feature>
<dbReference type="InterPro" id="IPR022939">
    <property type="entry name" value="Nb(III)_bact/plant"/>
</dbReference>
<dbReference type="InterPro" id="IPR014878">
    <property type="entry name" value="THAP4-like_heme-bd"/>
</dbReference>
<comment type="function">
    <text evidence="1">Heme-binding protein able to scavenge peroxynitrite and to protect free L-tyrosine against peroxynitrite-mediated nitration, by acting as a peroxynitrite isomerase that converts peroxynitrite to nitrate. Therefore, this protein likely plays a role in peroxynitrite sensing and in the detoxification of reactive nitrogen and oxygen species (RNS and ROS, respectively). Is able to bind nitric oxide (NO) in vitro, but may act as a sensor of peroxynitrite levels in vivo.</text>
</comment>
<dbReference type="InterPro" id="IPR012674">
    <property type="entry name" value="Calycin"/>
</dbReference>
<dbReference type="EC" id="5.99.-.-" evidence="1"/>
<dbReference type="AlphaFoldDB" id="A0A7Z0A9F8"/>
<dbReference type="Gene3D" id="2.40.128.20">
    <property type="match status" value="1"/>
</dbReference>